<keyword evidence="1" id="KW-0472">Membrane</keyword>
<protein>
    <submittedName>
        <fullName evidence="2">Uncharacterized protein</fullName>
    </submittedName>
</protein>
<accession>A0A7G1HHP0</accession>
<proteinExistence type="predicted"/>
<name>A0A7G1HHP0_SERMA</name>
<evidence type="ECO:0000256" key="1">
    <source>
        <dbReference type="SAM" id="Phobius"/>
    </source>
</evidence>
<geneLocation type="plasmid" evidence="2">
    <name>pSm10-2</name>
</geneLocation>
<reference evidence="2" key="1">
    <citation type="journal article" date="2021" name="J Glob Antimicrob Resist">
        <title>Genomic characterization and epidemiology of nosocomial Serratia marcescens isolates resistant to ceftazidime and their plasmids mediating rare blaTEM-61.</title>
        <authorList>
            <person name="Hayashi W."/>
            <person name="Yoshida S."/>
            <person name="Izumi K."/>
            <person name="Koide S."/>
            <person name="Soga E."/>
            <person name="Takizawa S."/>
            <person name="Arakawa Y."/>
            <person name="Nagano Y."/>
            <person name="Nagano N."/>
        </authorList>
    </citation>
    <scope>NUCLEOTIDE SEQUENCE</scope>
    <source>
        <strain evidence="2">Sm10</strain>
        <strain evidence="3">Sm14</strain>
        <plasmid evidence="2">pSm10-2</plasmid>
        <plasmid evidence="3">pSm14-2</plasmid>
    </source>
</reference>
<keyword evidence="2" id="KW-0614">Plasmid</keyword>
<sequence length="145" mass="15669">MYERKLLGVFVWVGVGLVAAAFGSAAFFIARDGDPFRSEAKAEFRSAIADDLYAAYSYNAYFLQVTASAPDAMSNTVAGAWENCALIGIRWIGGQPVPDYPTEHELDVCEASAVRLATSRGYDATAASRYAQQLRATSAVLRARN</sequence>
<evidence type="ECO:0000313" key="2">
    <source>
        <dbReference type="EMBL" id="BCD58838.1"/>
    </source>
</evidence>
<keyword evidence="1" id="KW-1133">Transmembrane helix</keyword>
<evidence type="ECO:0000313" key="3">
    <source>
        <dbReference type="EMBL" id="BCD58882.1"/>
    </source>
</evidence>
<organism evidence="2">
    <name type="scientific">Serratia marcescens</name>
    <dbReference type="NCBI Taxonomy" id="615"/>
    <lineage>
        <taxon>Bacteria</taxon>
        <taxon>Pseudomonadati</taxon>
        <taxon>Pseudomonadota</taxon>
        <taxon>Gammaproteobacteria</taxon>
        <taxon>Enterobacterales</taxon>
        <taxon>Yersiniaceae</taxon>
        <taxon>Serratia</taxon>
    </lineage>
</organism>
<geneLocation type="plasmid" evidence="3">
    <name>pSm14-2</name>
</geneLocation>
<feature type="transmembrane region" description="Helical" evidence="1">
    <location>
        <begin position="6"/>
        <end position="30"/>
    </location>
</feature>
<dbReference type="EMBL" id="LC542923">
    <property type="protein sequence ID" value="BCD58838.1"/>
    <property type="molecule type" value="Genomic_DNA"/>
</dbReference>
<dbReference type="RefSeq" id="WP_188249268.1">
    <property type="nucleotide sequence ID" value="NZ_JACFAC010000016.1"/>
</dbReference>
<keyword evidence="1" id="KW-0812">Transmembrane</keyword>
<dbReference type="AlphaFoldDB" id="A0A7G1HHP0"/>
<dbReference type="EMBL" id="LC542974">
    <property type="protein sequence ID" value="BCD58882.1"/>
    <property type="molecule type" value="Genomic_DNA"/>
</dbReference>